<proteinExistence type="predicted"/>
<evidence type="ECO:0000256" key="1">
    <source>
        <dbReference type="SAM" id="Phobius"/>
    </source>
</evidence>
<feature type="transmembrane region" description="Helical" evidence="1">
    <location>
        <begin position="7"/>
        <end position="31"/>
    </location>
</feature>
<dbReference type="PANTHER" id="PTHR43283">
    <property type="entry name" value="BETA-LACTAMASE-RELATED"/>
    <property type="match status" value="1"/>
</dbReference>
<feature type="domain" description="Beta-lactamase-related" evidence="2">
    <location>
        <begin position="80"/>
        <end position="366"/>
    </location>
</feature>
<dbReference type="InterPro" id="IPR001466">
    <property type="entry name" value="Beta-lactam-related"/>
</dbReference>
<sequence length="380" mass="43194">MKILKRILIGFLIVIAAANILIFVTGNTYIYKTLIYQNVGIEDFTIFENRTVEAGTPVEIPKGSYEIQLPDSFRRFMVETKSTAILVLQHDSVIFEEYWDGYDPDTMSGSFSVAKTIVSIMIGIAIDEGKIESVDQKVSDFLPHFSEGMNAKLTIKHLLTMTAGFDWHEAYSSLFSPTTKAYYGNDLRSMVEKLNVIIEPGTFHEYQSICQVVLAMILEKATGMTLSEYTSEKLWKPIGASHNALWSLDRKDGLEKAYCCFNTNARDFSRFGSLYLHNGELNGKRIVSEEYVRNSVKPCMIPDETGIPCEYYGYSWWISVVDEHEYFYARGILGQYIIVVPDFDLVIVRLGRIRPDHGDTQAADYIVDNILKSLKSDEKN</sequence>
<dbReference type="EMBL" id="VSSQ01001160">
    <property type="protein sequence ID" value="MPM05731.1"/>
    <property type="molecule type" value="Genomic_DNA"/>
</dbReference>
<keyword evidence="1" id="KW-1133">Transmembrane helix</keyword>
<evidence type="ECO:0000259" key="2">
    <source>
        <dbReference type="Pfam" id="PF00144"/>
    </source>
</evidence>
<dbReference type="InterPro" id="IPR012338">
    <property type="entry name" value="Beta-lactam/transpept-like"/>
</dbReference>
<keyword evidence="1" id="KW-0472">Membrane</keyword>
<evidence type="ECO:0000313" key="3">
    <source>
        <dbReference type="EMBL" id="MPM05731.1"/>
    </source>
</evidence>
<name>A0A644WQD6_9ZZZZ</name>
<dbReference type="SUPFAM" id="SSF56601">
    <property type="entry name" value="beta-lactamase/transpeptidase-like"/>
    <property type="match status" value="1"/>
</dbReference>
<accession>A0A644WQD6</accession>
<organism evidence="3">
    <name type="scientific">bioreactor metagenome</name>
    <dbReference type="NCBI Taxonomy" id="1076179"/>
    <lineage>
        <taxon>unclassified sequences</taxon>
        <taxon>metagenomes</taxon>
        <taxon>ecological metagenomes</taxon>
    </lineage>
</organism>
<protein>
    <recommendedName>
        <fullName evidence="2">Beta-lactamase-related domain-containing protein</fullName>
    </recommendedName>
</protein>
<dbReference type="InterPro" id="IPR050789">
    <property type="entry name" value="Diverse_Enzym_Activities"/>
</dbReference>
<keyword evidence="1" id="KW-0812">Transmembrane</keyword>
<gene>
    <name evidence="3" type="ORF">SDC9_52022</name>
</gene>
<comment type="caution">
    <text evidence="3">The sequence shown here is derived from an EMBL/GenBank/DDBJ whole genome shotgun (WGS) entry which is preliminary data.</text>
</comment>
<reference evidence="3" key="1">
    <citation type="submission" date="2019-08" db="EMBL/GenBank/DDBJ databases">
        <authorList>
            <person name="Kucharzyk K."/>
            <person name="Murdoch R.W."/>
            <person name="Higgins S."/>
            <person name="Loffler F."/>
        </authorList>
    </citation>
    <scope>NUCLEOTIDE SEQUENCE</scope>
</reference>
<dbReference type="PANTHER" id="PTHR43283:SF7">
    <property type="entry name" value="BETA-LACTAMASE-RELATED DOMAIN-CONTAINING PROTEIN"/>
    <property type="match status" value="1"/>
</dbReference>
<dbReference type="Gene3D" id="3.40.710.10">
    <property type="entry name" value="DD-peptidase/beta-lactamase superfamily"/>
    <property type="match status" value="1"/>
</dbReference>
<dbReference type="Pfam" id="PF00144">
    <property type="entry name" value="Beta-lactamase"/>
    <property type="match status" value="1"/>
</dbReference>
<dbReference type="AlphaFoldDB" id="A0A644WQD6"/>